<dbReference type="Gene3D" id="3.40.630.30">
    <property type="match status" value="1"/>
</dbReference>
<keyword evidence="2" id="KW-0444">Lipid biosynthesis</keyword>
<dbReference type="SUPFAM" id="SSF55729">
    <property type="entry name" value="Acyl-CoA N-acyltransferases (Nat)"/>
    <property type="match status" value="1"/>
</dbReference>
<dbReference type="InterPro" id="IPR045746">
    <property type="entry name" value="ACT14924-like_Acyltransf_dom"/>
</dbReference>
<keyword evidence="3" id="KW-0808">Transferase</keyword>
<evidence type="ECO:0000256" key="2">
    <source>
        <dbReference type="ARBA" id="ARBA00022516"/>
    </source>
</evidence>
<evidence type="ECO:0000313" key="8">
    <source>
        <dbReference type="EMBL" id="KUG28830.1"/>
    </source>
</evidence>
<sequence>MADITRKPIFEIQLPETVSPVLRGLFGLAQAPLCRMLGLARIDELYAGIPQGAVGRDFVDAALRAFHFSYRVSDEDLARIPESGPVVVVANHPFGGLEGLILAGLLASRRPDVKIMANFLLRRIPELAEFFIFVDPFGSTVAAKQNIRPLKESLAHLRQGGILGVFPAGEVSHLQFKNRRPTISDPAWSASVARIVRKTGATVVPMFFDGNNSRLFQLLGLVHPRLRTALLPREFLNKCDRPVEVRIGAPIPFSRLEQMVEGEDNADELIIRCLRLRSYLLAARGAKSRPRPKIFLPKGGNRQEALIPAADPQLLADEVAALPPECRMFKSGEFSVLCAEARQLPLILREIGRLRELTFRRVGEGSGKACDLDGFDAYYLHLFIWNETNREVVGAYRIGRTDDILARLGQRGLYTDTLFVLKERFLRHISPALEMGRSFVRPEYQKSYSSLLLLWKGLARFVVQNPKYKILFGPVSITNEYKTASRQLIARYFQEQNALPELARLVRPRTPLKEQHWLKNAARTLVTDLDDLVELLADIEADQKGIPVLLRQYLKLGGKLLAFNVDHEFADALDGLIVVDLMRTDRKQLERYMGKEGLAGFLAYHGLGPVSAGNSADGPEGSGGTGGTGGTGGGLPRCA</sequence>
<evidence type="ECO:0000256" key="4">
    <source>
        <dbReference type="ARBA" id="ARBA00023098"/>
    </source>
</evidence>
<feature type="region of interest" description="Disordered" evidence="6">
    <location>
        <begin position="613"/>
        <end position="639"/>
    </location>
</feature>
<comment type="pathway">
    <text evidence="1">Lipid metabolism.</text>
</comment>
<dbReference type="GO" id="GO:0016746">
    <property type="term" value="F:acyltransferase activity"/>
    <property type="evidence" value="ECO:0007669"/>
    <property type="project" value="UniProtKB-KW"/>
</dbReference>
<reference evidence="8" key="1">
    <citation type="journal article" date="2015" name="Proc. Natl. Acad. Sci. U.S.A.">
        <title>Networks of energetic and metabolic interactions define dynamics in microbial communities.</title>
        <authorList>
            <person name="Embree M."/>
            <person name="Liu J.K."/>
            <person name="Al-Bassam M.M."/>
            <person name="Zengler K."/>
        </authorList>
    </citation>
    <scope>NUCLEOTIDE SEQUENCE</scope>
</reference>
<protein>
    <submittedName>
        <fullName evidence="8">Putative hemolysin</fullName>
    </submittedName>
</protein>
<evidence type="ECO:0000256" key="6">
    <source>
        <dbReference type="SAM" id="MobiDB-lite"/>
    </source>
</evidence>
<evidence type="ECO:0000256" key="1">
    <source>
        <dbReference type="ARBA" id="ARBA00005189"/>
    </source>
</evidence>
<gene>
    <name evidence="8" type="ORF">ASZ90_001286</name>
</gene>
<dbReference type="InterPro" id="IPR052351">
    <property type="entry name" value="Ornithine_N-alpha-AT"/>
</dbReference>
<proteinExistence type="predicted"/>
<dbReference type="InterPro" id="IPR002123">
    <property type="entry name" value="Plipid/glycerol_acylTrfase"/>
</dbReference>
<dbReference type="EMBL" id="LNQE01000171">
    <property type="protein sequence ID" value="KUG28830.1"/>
    <property type="molecule type" value="Genomic_DNA"/>
</dbReference>
<feature type="compositionally biased region" description="Gly residues" evidence="6">
    <location>
        <begin position="620"/>
        <end position="639"/>
    </location>
</feature>
<organism evidence="8">
    <name type="scientific">hydrocarbon metagenome</name>
    <dbReference type="NCBI Taxonomy" id="938273"/>
    <lineage>
        <taxon>unclassified sequences</taxon>
        <taxon>metagenomes</taxon>
        <taxon>ecological metagenomes</taxon>
    </lineage>
</organism>
<keyword evidence="5" id="KW-0012">Acyltransferase</keyword>
<dbReference type="CDD" id="cd07986">
    <property type="entry name" value="LPLAT_ACT14924-like"/>
    <property type="match status" value="1"/>
</dbReference>
<name>A0A0W8G736_9ZZZZ</name>
<dbReference type="PANTHER" id="PTHR37323">
    <property type="entry name" value="GCN5-RELATED N-ACETYLTRANSFERASE"/>
    <property type="match status" value="1"/>
</dbReference>
<accession>A0A0W8G736</accession>
<keyword evidence="4" id="KW-0443">Lipid metabolism</keyword>
<dbReference type="AlphaFoldDB" id="A0A0W8G736"/>
<dbReference type="SMART" id="SM00563">
    <property type="entry name" value="PlsC"/>
    <property type="match status" value="1"/>
</dbReference>
<evidence type="ECO:0000256" key="5">
    <source>
        <dbReference type="ARBA" id="ARBA00023315"/>
    </source>
</evidence>
<evidence type="ECO:0000259" key="7">
    <source>
        <dbReference type="SMART" id="SM00563"/>
    </source>
</evidence>
<dbReference type="Pfam" id="PF13444">
    <property type="entry name" value="Acetyltransf_5"/>
    <property type="match status" value="1"/>
</dbReference>
<dbReference type="GO" id="GO:0006629">
    <property type="term" value="P:lipid metabolic process"/>
    <property type="evidence" value="ECO:0007669"/>
    <property type="project" value="UniProtKB-KW"/>
</dbReference>
<evidence type="ECO:0000256" key="3">
    <source>
        <dbReference type="ARBA" id="ARBA00022679"/>
    </source>
</evidence>
<dbReference type="InterPro" id="IPR016181">
    <property type="entry name" value="Acyl_CoA_acyltransferase"/>
</dbReference>
<comment type="caution">
    <text evidence="8">The sequence shown here is derived from an EMBL/GenBank/DDBJ whole genome shotgun (WGS) entry which is preliminary data.</text>
</comment>
<dbReference type="Pfam" id="PF19576">
    <property type="entry name" value="Acyltransf_2"/>
    <property type="match status" value="1"/>
</dbReference>
<feature type="domain" description="Phospholipid/glycerol acyltransferase" evidence="7">
    <location>
        <begin position="86"/>
        <end position="211"/>
    </location>
</feature>
<dbReference type="SUPFAM" id="SSF69593">
    <property type="entry name" value="Glycerol-3-phosphate (1)-acyltransferase"/>
    <property type="match status" value="1"/>
</dbReference>
<dbReference type="PANTHER" id="PTHR37323:SF1">
    <property type="entry name" value="L-ORNITHINE N(ALPHA)-ACYLTRANSFERASE"/>
    <property type="match status" value="1"/>
</dbReference>